<feature type="region of interest" description="Disordered" evidence="2">
    <location>
        <begin position="712"/>
        <end position="732"/>
    </location>
</feature>
<dbReference type="PROSITE" id="PS50082">
    <property type="entry name" value="WD_REPEATS_2"/>
    <property type="match status" value="1"/>
</dbReference>
<dbReference type="OrthoDB" id="6077599at2759"/>
<proteinExistence type="predicted"/>
<keyword evidence="4" id="KW-1185">Reference proteome</keyword>
<dbReference type="AlphaFoldDB" id="A0A8E0S2E7"/>
<feature type="compositionally biased region" description="Polar residues" evidence="2">
    <location>
        <begin position="718"/>
        <end position="728"/>
    </location>
</feature>
<organism evidence="3 4">
    <name type="scientific">Fasciolopsis buskii</name>
    <dbReference type="NCBI Taxonomy" id="27845"/>
    <lineage>
        <taxon>Eukaryota</taxon>
        <taxon>Metazoa</taxon>
        <taxon>Spiralia</taxon>
        <taxon>Lophotrochozoa</taxon>
        <taxon>Platyhelminthes</taxon>
        <taxon>Trematoda</taxon>
        <taxon>Digenea</taxon>
        <taxon>Plagiorchiida</taxon>
        <taxon>Echinostomata</taxon>
        <taxon>Echinostomatoidea</taxon>
        <taxon>Fasciolidae</taxon>
        <taxon>Fasciolopsis</taxon>
    </lineage>
</organism>
<feature type="compositionally biased region" description="Polar residues" evidence="2">
    <location>
        <begin position="594"/>
        <end position="605"/>
    </location>
</feature>
<feature type="region of interest" description="Disordered" evidence="2">
    <location>
        <begin position="166"/>
        <end position="202"/>
    </location>
</feature>
<evidence type="ECO:0000313" key="4">
    <source>
        <dbReference type="Proteomes" id="UP000728185"/>
    </source>
</evidence>
<dbReference type="InterPro" id="IPR036322">
    <property type="entry name" value="WD40_repeat_dom_sf"/>
</dbReference>
<protein>
    <submittedName>
        <fullName evidence="3">BTB/POZ domain-containing protein KCTD3</fullName>
    </submittedName>
</protein>
<dbReference type="InterPro" id="IPR001680">
    <property type="entry name" value="WD40_rpt"/>
</dbReference>
<feature type="compositionally biased region" description="Low complexity" evidence="2">
    <location>
        <begin position="551"/>
        <end position="563"/>
    </location>
</feature>
<comment type="caution">
    <text evidence="3">The sequence shown here is derived from an EMBL/GenBank/DDBJ whole genome shotgun (WGS) entry which is preliminary data.</text>
</comment>
<feature type="compositionally biased region" description="Low complexity" evidence="2">
    <location>
        <begin position="188"/>
        <end position="199"/>
    </location>
</feature>
<dbReference type="InterPro" id="IPR047876">
    <property type="entry name" value="SHKBP1/KCTD3"/>
</dbReference>
<accession>A0A8E0S2E7</accession>
<feature type="region of interest" description="Disordered" evidence="2">
    <location>
        <begin position="539"/>
        <end position="608"/>
    </location>
</feature>
<dbReference type="Proteomes" id="UP000728185">
    <property type="component" value="Unassembled WGS sequence"/>
</dbReference>
<feature type="non-terminal residue" evidence="3">
    <location>
        <position position="1"/>
    </location>
</feature>
<sequence length="914" mass="96566">SKPLLLLSTCSWDNVPAPELQPSEGSQAQSTKANRSPTPTRTDTTAESTGSSLGSKLNAVRLRRTNLLDPSGKSIEPGVDQIDAPADQCATGLQSPSKPVTLIACHRNLLAVAYRDQVGLFFLRDPIGWHLVWLSPSLSAPIDRLALTSKAPPSFPLPTTGVTIGLTNSTGPPVSPSANFSANPLNASTMTQSSTSQSTPGPVPVINTSTCSNIGNSPPTITSNATVALPSVSVPAPPTSTVIHSGLPPSGLGLSVQPTSRTNAGCLVAATVGSKTTLWSVNFPYGSAAPLHIVTLAPGTAGTGGGGGAGGIGGSFGISSFDSSIVSNKMYLCTLTRFSPNAAPGQPGHYAALPRAKQPWPSELVGRYDLNGRAVDYLLFIGAHLVALSRRGLVGVRHVMTNTWQVWSTVPILSYGVAASELLLLGCANGRICSISKFDIHVQLLWLINTFSLRYSFFYKWNIVCSDFNHVRTWAVTRFRGIISTQPGSTPIASFHITALDTTNPQNLVDSVIEAARRCATVNKSSAPRDIARAHSNVVPTHSALRDQPQRHPQSQSQSFRFSTAWRRHGSHSRSPGGSSTAVGDADHHPGVSRSYSGRSQSPDSADNAFYPLDQAVARPLDSLHHDIVVLPRTSWLHEDAGNPSARTSFVNSGNRTNGFGDGCGFLVTSDRPGIEFSTHHPGLGRCQTFHGSTGPTNITGTTPTPTVGAVAGEKHSGPSTSHATVGDTSRRPVPSITVHRYANDPGPYGEREDVLVFIQKLTPQAHQLFVRLASNGKRVCVIRSVDAVPITAFSVHEHDGSNRIGAHPRRYLFTGHADGAIQVWDLTTALSMMKQNTNLATGGVSVDGYLNHTDCVPSWTGPGGPSSRELIRLLDFCQLGNSSCGSSLAGIPSERVTPADSLHSLCVDTPNDP</sequence>
<dbReference type="EMBL" id="LUCM01003250">
    <property type="protein sequence ID" value="KAA0196085.1"/>
    <property type="molecule type" value="Genomic_DNA"/>
</dbReference>
<evidence type="ECO:0000256" key="2">
    <source>
        <dbReference type="SAM" id="MobiDB-lite"/>
    </source>
</evidence>
<dbReference type="PANTHER" id="PTHR15859:SF1">
    <property type="entry name" value="BTB DOMAIN-CONTAINING PROTEIN"/>
    <property type="match status" value="1"/>
</dbReference>
<evidence type="ECO:0000256" key="1">
    <source>
        <dbReference type="PROSITE-ProRule" id="PRU00221"/>
    </source>
</evidence>
<dbReference type="SUPFAM" id="SSF50978">
    <property type="entry name" value="WD40 repeat-like"/>
    <property type="match status" value="1"/>
</dbReference>
<reference evidence="3" key="1">
    <citation type="submission" date="2019-05" db="EMBL/GenBank/DDBJ databases">
        <title>Annotation for the trematode Fasciolopsis buski.</title>
        <authorList>
            <person name="Choi Y.-J."/>
        </authorList>
    </citation>
    <scope>NUCLEOTIDE SEQUENCE</scope>
    <source>
        <strain evidence="3">HT</strain>
        <tissue evidence="3">Whole worm</tissue>
    </source>
</reference>
<feature type="compositionally biased region" description="Polar residues" evidence="2">
    <location>
        <begin position="23"/>
        <end position="55"/>
    </location>
</feature>
<dbReference type="PANTHER" id="PTHR15859">
    <property type="entry name" value="SETA BINDING PROTEIN 1"/>
    <property type="match status" value="1"/>
</dbReference>
<feature type="region of interest" description="Disordered" evidence="2">
    <location>
        <begin position="13"/>
        <end position="55"/>
    </location>
</feature>
<evidence type="ECO:0000313" key="3">
    <source>
        <dbReference type="EMBL" id="KAA0196085.1"/>
    </source>
</evidence>
<feature type="repeat" description="WD" evidence="1">
    <location>
        <begin position="811"/>
        <end position="835"/>
    </location>
</feature>
<gene>
    <name evidence="3" type="ORF">FBUS_04544</name>
</gene>
<name>A0A8E0S2E7_9TREM</name>
<keyword evidence="1" id="KW-0853">WD repeat</keyword>
<feature type="compositionally biased region" description="Polar residues" evidence="2">
    <location>
        <begin position="166"/>
        <end position="187"/>
    </location>
</feature>